<reference evidence="2" key="1">
    <citation type="journal article" date="2023" name="Science">
        <title>Elucidation of the pathway for biosynthesis of saponin adjuvants from the soapbark tree.</title>
        <authorList>
            <person name="Reed J."/>
            <person name="Orme A."/>
            <person name="El-Demerdash A."/>
            <person name="Owen C."/>
            <person name="Martin L.B.B."/>
            <person name="Misra R.C."/>
            <person name="Kikuchi S."/>
            <person name="Rejzek M."/>
            <person name="Martin A.C."/>
            <person name="Harkess A."/>
            <person name="Leebens-Mack J."/>
            <person name="Louveau T."/>
            <person name="Stephenson M.J."/>
            <person name="Osbourn A."/>
        </authorList>
    </citation>
    <scope>NUCLEOTIDE SEQUENCE</scope>
    <source>
        <strain evidence="2">S10</strain>
    </source>
</reference>
<comment type="caution">
    <text evidence="2">The sequence shown here is derived from an EMBL/GenBank/DDBJ whole genome shotgun (WGS) entry which is preliminary data.</text>
</comment>
<keyword evidence="1 2" id="KW-0812">Transmembrane</keyword>
<dbReference type="AlphaFoldDB" id="A0AAD7KZS5"/>
<dbReference type="KEGG" id="qsa:O6P43_029240"/>
<protein>
    <submittedName>
        <fullName evidence="2">Transmembrane protein</fullName>
    </submittedName>
</protein>
<keyword evidence="1" id="KW-1133">Transmembrane helix</keyword>
<dbReference type="PANTHER" id="PTHR33237">
    <property type="entry name" value="F2P16.13 PROTEIN-RELATED"/>
    <property type="match status" value="1"/>
</dbReference>
<dbReference type="EMBL" id="JARAOO010000012">
    <property type="protein sequence ID" value="KAJ7948812.1"/>
    <property type="molecule type" value="Genomic_DNA"/>
</dbReference>
<keyword evidence="1" id="KW-0472">Membrane</keyword>
<proteinExistence type="predicted"/>
<dbReference type="Proteomes" id="UP001163823">
    <property type="component" value="Chromosome 12"/>
</dbReference>
<evidence type="ECO:0000313" key="3">
    <source>
        <dbReference type="Proteomes" id="UP001163823"/>
    </source>
</evidence>
<accession>A0AAD7KZS5</accession>
<organism evidence="2 3">
    <name type="scientific">Quillaja saponaria</name>
    <name type="common">Soap bark tree</name>
    <dbReference type="NCBI Taxonomy" id="32244"/>
    <lineage>
        <taxon>Eukaryota</taxon>
        <taxon>Viridiplantae</taxon>
        <taxon>Streptophyta</taxon>
        <taxon>Embryophyta</taxon>
        <taxon>Tracheophyta</taxon>
        <taxon>Spermatophyta</taxon>
        <taxon>Magnoliopsida</taxon>
        <taxon>eudicotyledons</taxon>
        <taxon>Gunneridae</taxon>
        <taxon>Pentapetalae</taxon>
        <taxon>rosids</taxon>
        <taxon>fabids</taxon>
        <taxon>Fabales</taxon>
        <taxon>Quillajaceae</taxon>
        <taxon>Quillaja</taxon>
    </lineage>
</organism>
<evidence type="ECO:0000256" key="1">
    <source>
        <dbReference type="SAM" id="Phobius"/>
    </source>
</evidence>
<name>A0AAD7KZS5_QUISA</name>
<dbReference type="PANTHER" id="PTHR33237:SF21">
    <property type="entry name" value="TRANSMEMBRANE PROTEIN"/>
    <property type="match status" value="1"/>
</dbReference>
<gene>
    <name evidence="2" type="ORF">O6P43_029240</name>
</gene>
<feature type="transmembrane region" description="Helical" evidence="1">
    <location>
        <begin position="18"/>
        <end position="38"/>
    </location>
</feature>
<evidence type="ECO:0000313" key="2">
    <source>
        <dbReference type="EMBL" id="KAJ7948812.1"/>
    </source>
</evidence>
<keyword evidence="3" id="KW-1185">Reference proteome</keyword>
<sequence length="185" mass="21430">MEALWNLEDKWKLSTREAFLLLVCVTSAVVGLCIVTIFKIKARKKKLMNQETTLDTNETVNMEWSEKSCGWISMKRVLMGSMRWSRASKWEEKNFGWKKERGSPLLGLERRGLEVGWQSHNSLSPVWQRPILMGEKCELPRFSGLILYDERGCPLRHSENDITRKETSNQEKAAAVVRTTLKDLL</sequence>